<keyword evidence="1" id="KW-0614">Plasmid</keyword>
<protein>
    <submittedName>
        <fullName evidence="1">Uncharacterized protein</fullName>
    </submittedName>
</protein>
<keyword evidence="2" id="KW-1185">Reference proteome</keyword>
<dbReference type="RefSeq" id="WP_188342118.1">
    <property type="nucleotide sequence ID" value="NZ_CP061283.1"/>
</dbReference>
<sequence length="69" mass="7689">MPKRVTFTITAILERQDGPAVPADDVLQALTDALEDIEVYVEDPDRDPESRFDVSVVTVVYPKDAPARM</sequence>
<dbReference type="KEGG" id="sxn:IAG42_37535"/>
<geneLocation type="plasmid" evidence="1 2">
    <name>unnamed2</name>
</geneLocation>
<evidence type="ECO:0000313" key="1">
    <source>
        <dbReference type="EMBL" id="QNS09463.1"/>
    </source>
</evidence>
<accession>A0A7H1BL58</accession>
<dbReference type="EMBL" id="CP061283">
    <property type="protein sequence ID" value="QNS09463.1"/>
    <property type="molecule type" value="Genomic_DNA"/>
</dbReference>
<evidence type="ECO:0000313" key="2">
    <source>
        <dbReference type="Proteomes" id="UP000516428"/>
    </source>
</evidence>
<dbReference type="Proteomes" id="UP000516428">
    <property type="component" value="Plasmid unnamed2"/>
</dbReference>
<dbReference type="AlphaFoldDB" id="A0A7H1BL58"/>
<proteinExistence type="predicted"/>
<name>A0A7H1BL58_9ACTN</name>
<reference evidence="1 2" key="1">
    <citation type="submission" date="2020-09" db="EMBL/GenBank/DDBJ databases">
        <title>A novel species.</title>
        <authorList>
            <person name="Gao J."/>
        </authorList>
    </citation>
    <scope>NUCLEOTIDE SEQUENCE [LARGE SCALE GENOMIC DNA]</scope>
    <source>
        <strain evidence="1 2">CRXT-Y-14</strain>
        <plasmid evidence="1 2">unnamed2</plasmid>
    </source>
</reference>
<organism evidence="1 2">
    <name type="scientific">Streptomyces xanthii</name>
    <dbReference type="NCBI Taxonomy" id="2768069"/>
    <lineage>
        <taxon>Bacteria</taxon>
        <taxon>Bacillati</taxon>
        <taxon>Actinomycetota</taxon>
        <taxon>Actinomycetes</taxon>
        <taxon>Kitasatosporales</taxon>
        <taxon>Streptomycetaceae</taxon>
        <taxon>Streptomyces</taxon>
    </lineage>
</organism>
<gene>
    <name evidence="1" type="ORF">IAG42_37535</name>
</gene>